<evidence type="ECO:0000313" key="2">
    <source>
        <dbReference type="Proteomes" id="UP000054538"/>
    </source>
</evidence>
<organism evidence="1 2">
    <name type="scientific">Paxillus rubicundulus Ve08.2h10</name>
    <dbReference type="NCBI Taxonomy" id="930991"/>
    <lineage>
        <taxon>Eukaryota</taxon>
        <taxon>Fungi</taxon>
        <taxon>Dikarya</taxon>
        <taxon>Basidiomycota</taxon>
        <taxon>Agaricomycotina</taxon>
        <taxon>Agaricomycetes</taxon>
        <taxon>Agaricomycetidae</taxon>
        <taxon>Boletales</taxon>
        <taxon>Paxilineae</taxon>
        <taxon>Paxillaceae</taxon>
        <taxon>Paxillus</taxon>
    </lineage>
</organism>
<protein>
    <submittedName>
        <fullName evidence="1">Uncharacterized protein</fullName>
    </submittedName>
</protein>
<dbReference type="AlphaFoldDB" id="A0A0D0E092"/>
<dbReference type="InParanoid" id="A0A0D0E092"/>
<dbReference type="Proteomes" id="UP000054538">
    <property type="component" value="Unassembled WGS sequence"/>
</dbReference>
<gene>
    <name evidence="1" type="ORF">PAXRUDRAFT_293004</name>
</gene>
<dbReference type="HOGENOM" id="CLU_1993343_0_0_1"/>
<evidence type="ECO:0000313" key="1">
    <source>
        <dbReference type="EMBL" id="KIK96646.1"/>
    </source>
</evidence>
<dbReference type="EMBL" id="KN824976">
    <property type="protein sequence ID" value="KIK96646.1"/>
    <property type="molecule type" value="Genomic_DNA"/>
</dbReference>
<accession>A0A0D0E092</accession>
<proteinExistence type="predicted"/>
<keyword evidence="2" id="KW-1185">Reference proteome</keyword>
<reference evidence="2" key="2">
    <citation type="submission" date="2015-01" db="EMBL/GenBank/DDBJ databases">
        <title>Evolutionary Origins and Diversification of the Mycorrhizal Mutualists.</title>
        <authorList>
            <consortium name="DOE Joint Genome Institute"/>
            <consortium name="Mycorrhizal Genomics Consortium"/>
            <person name="Kohler A."/>
            <person name="Kuo A."/>
            <person name="Nagy L.G."/>
            <person name="Floudas D."/>
            <person name="Copeland A."/>
            <person name="Barry K.W."/>
            <person name="Cichocki N."/>
            <person name="Veneault-Fourrey C."/>
            <person name="LaButti K."/>
            <person name="Lindquist E.A."/>
            <person name="Lipzen A."/>
            <person name="Lundell T."/>
            <person name="Morin E."/>
            <person name="Murat C."/>
            <person name="Riley R."/>
            <person name="Ohm R."/>
            <person name="Sun H."/>
            <person name="Tunlid A."/>
            <person name="Henrissat B."/>
            <person name="Grigoriev I.V."/>
            <person name="Hibbett D.S."/>
            <person name="Martin F."/>
        </authorList>
    </citation>
    <scope>NUCLEOTIDE SEQUENCE [LARGE SCALE GENOMIC DNA]</scope>
    <source>
        <strain evidence="2">Ve08.2h10</strain>
    </source>
</reference>
<reference evidence="1 2" key="1">
    <citation type="submission" date="2014-04" db="EMBL/GenBank/DDBJ databases">
        <authorList>
            <consortium name="DOE Joint Genome Institute"/>
            <person name="Kuo A."/>
            <person name="Kohler A."/>
            <person name="Jargeat P."/>
            <person name="Nagy L.G."/>
            <person name="Floudas D."/>
            <person name="Copeland A."/>
            <person name="Barry K.W."/>
            <person name="Cichocki N."/>
            <person name="Veneault-Fourrey C."/>
            <person name="LaButti K."/>
            <person name="Lindquist E.A."/>
            <person name="Lipzen A."/>
            <person name="Lundell T."/>
            <person name="Morin E."/>
            <person name="Murat C."/>
            <person name="Sun H."/>
            <person name="Tunlid A."/>
            <person name="Henrissat B."/>
            <person name="Grigoriev I.V."/>
            <person name="Hibbett D.S."/>
            <person name="Martin F."/>
            <person name="Nordberg H.P."/>
            <person name="Cantor M.N."/>
            <person name="Hua S.X."/>
        </authorList>
    </citation>
    <scope>NUCLEOTIDE SEQUENCE [LARGE SCALE GENOMIC DNA]</scope>
    <source>
        <strain evidence="1 2">Ve08.2h10</strain>
    </source>
</reference>
<sequence>MKSKTRSNSAEVLDVKLRMPSDSRSSMTPGCVENGSAKLSTPIVGLQQREVVTVVLPSSYYYMHACLTSCQTQKLLECVWTMTSPMSTALAVFKSLRLRQLTSWCTSRAHRDRTAGCLWTFGVSK</sequence>
<name>A0A0D0E092_9AGAM</name>